<organism evidence="3 4">
    <name type="scientific">Polarella glacialis</name>
    <name type="common">Dinoflagellate</name>
    <dbReference type="NCBI Taxonomy" id="89957"/>
    <lineage>
        <taxon>Eukaryota</taxon>
        <taxon>Sar</taxon>
        <taxon>Alveolata</taxon>
        <taxon>Dinophyceae</taxon>
        <taxon>Suessiales</taxon>
        <taxon>Suessiaceae</taxon>
        <taxon>Polarella</taxon>
    </lineage>
</organism>
<sequence>MQSAGACSACHVDQAGATFALVGLAFLVALSLPLVMKWQELRSAWQQTRAERQDEPTAQPGMERSRSMVMPMAGAGEEGENACSSSSGVHAAGSQERHRDSTSGPTHFTKKVSLGFIGSTNGTSSAATALSLPPTLVTALSDMAKMILAFADSLQQGLKVKLRVLLLALQIINNWTISFYLKYPFLLHDEVVHQYHQVTQKLVQLTWLFTFDIGQVSPTPLRCTLGEEVEFTIYMAALPVLLFTNMLSAIAVANFVGSTLPMKRAQVGNIMAPILFWATYLTYATLTTQVFQHLPIRGATLDCALEAERTLQGYKGCRFRQAYGMTEESPEYHVISIVAILGALLFVAGTPLSYFLFMWYHRKQIGVKRKESETMKEWATRRTETMEFDSGFFQLSSFQSLFAHLKPNCWYFEVVNICRQLLLTGVLIIFETSVTVHIYLSFLIMFCYALLVLWLEPYSSDSDTRSNALCSAAVCLMFVSQLAVLPVEGPSLRDPQSRELEATVLATVVGVVFGMVFTYLGRSSMQAITHGLASKLMLMKSRSKLLGWAQEALVEPTVEPLLKDSGLDWSDIKPLLGELDNIGDIQDIISRDFLFSLAEKFKPLAKKLLAAKLRPKLEPLLKAKGLSWHDFLEALDGFEKFQEAIADPEKFVMPFLQLALARAVAKLLRPQLEPWLKDKGLPWDDFLKALDSFKKFQEAMADPVQFQEAMADPEKFIMPFMQLALHRAAAKLRPQLEPLLQGKFLEWSDITLLIDRLTSIENVEETIADPDSLLSLLRLAARLAAKAHLCLNLEPLLQEQGLEWCDVLSSIEKLDCIDDLQEATAHPDDFLATLVRESHALSLKCALAKLRPQLEPLLLEQSLTWSDLVPPTDETSNEIPDDEGFQGATENRSRYFASFAERSQEVFAEKCPKLAARLRELEPWLLQEQGPECDRQKPPSRDVYLRVKDTL</sequence>
<feature type="transmembrane region" description="Helical" evidence="2">
    <location>
        <begin position="467"/>
        <end position="487"/>
    </location>
</feature>
<feature type="transmembrane region" description="Helical" evidence="2">
    <location>
        <begin position="267"/>
        <end position="286"/>
    </location>
</feature>
<dbReference type="PANTHER" id="PTHR11319">
    <property type="entry name" value="G PROTEIN-COUPLED RECEPTOR-RELATED"/>
    <property type="match status" value="1"/>
</dbReference>
<dbReference type="PANTHER" id="PTHR11319:SF35">
    <property type="entry name" value="OUTER MEMBRANE PROTEIN PMPC-RELATED"/>
    <property type="match status" value="1"/>
</dbReference>
<evidence type="ECO:0000313" key="3">
    <source>
        <dbReference type="EMBL" id="CAE8688247.1"/>
    </source>
</evidence>
<evidence type="ECO:0000313" key="4">
    <source>
        <dbReference type="Proteomes" id="UP000626109"/>
    </source>
</evidence>
<feature type="transmembrane region" description="Helical" evidence="2">
    <location>
        <begin position="436"/>
        <end position="455"/>
    </location>
</feature>
<gene>
    <name evidence="3" type="ORF">PGLA2088_LOCUS25819</name>
</gene>
<feature type="transmembrane region" description="Helical" evidence="2">
    <location>
        <begin position="15"/>
        <end position="36"/>
    </location>
</feature>
<comment type="caution">
    <text evidence="3">The sequence shown here is derived from an EMBL/GenBank/DDBJ whole genome shotgun (WGS) entry which is preliminary data.</text>
</comment>
<keyword evidence="2" id="KW-0812">Transmembrane</keyword>
<name>A0A813JYL4_POLGL</name>
<keyword evidence="2" id="KW-0472">Membrane</keyword>
<evidence type="ECO:0000256" key="2">
    <source>
        <dbReference type="SAM" id="Phobius"/>
    </source>
</evidence>
<feature type="region of interest" description="Disordered" evidence="1">
    <location>
        <begin position="76"/>
        <end position="106"/>
    </location>
</feature>
<evidence type="ECO:0000256" key="1">
    <source>
        <dbReference type="SAM" id="MobiDB-lite"/>
    </source>
</evidence>
<proteinExistence type="predicted"/>
<dbReference type="Proteomes" id="UP000626109">
    <property type="component" value="Unassembled WGS sequence"/>
</dbReference>
<keyword evidence="2" id="KW-1133">Transmembrane helix</keyword>
<feature type="transmembrane region" description="Helical" evidence="2">
    <location>
        <begin position="502"/>
        <end position="520"/>
    </location>
</feature>
<feature type="transmembrane region" description="Helical" evidence="2">
    <location>
        <begin position="164"/>
        <end position="181"/>
    </location>
</feature>
<feature type="transmembrane region" description="Helical" evidence="2">
    <location>
        <begin position="231"/>
        <end position="255"/>
    </location>
</feature>
<protein>
    <submittedName>
        <fullName evidence="3">Uncharacterized protein</fullName>
    </submittedName>
</protein>
<accession>A0A813JYL4</accession>
<dbReference type="AlphaFoldDB" id="A0A813JYL4"/>
<dbReference type="EMBL" id="CAJNNW010026862">
    <property type="protein sequence ID" value="CAE8688247.1"/>
    <property type="molecule type" value="Genomic_DNA"/>
</dbReference>
<reference evidence="3" key="1">
    <citation type="submission" date="2021-02" db="EMBL/GenBank/DDBJ databases">
        <authorList>
            <person name="Dougan E. K."/>
            <person name="Rhodes N."/>
            <person name="Thang M."/>
            <person name="Chan C."/>
        </authorList>
    </citation>
    <scope>NUCLEOTIDE SEQUENCE</scope>
</reference>
<feature type="transmembrane region" description="Helical" evidence="2">
    <location>
        <begin position="334"/>
        <end position="360"/>
    </location>
</feature>